<dbReference type="SUPFAM" id="SSF55781">
    <property type="entry name" value="GAF domain-like"/>
    <property type="match status" value="1"/>
</dbReference>
<reference evidence="6" key="1">
    <citation type="journal article" date="2015" name="PeerJ">
        <title>First genomic representation of candidate bacterial phylum KSB3 points to enhanced environmental sensing as a trigger of wastewater bulking.</title>
        <authorList>
            <person name="Sekiguchi Y."/>
            <person name="Ohashi A."/>
            <person name="Parks D.H."/>
            <person name="Yamauchi T."/>
            <person name="Tyson G.W."/>
            <person name="Hugenholtz P."/>
        </authorList>
    </citation>
    <scope>NUCLEOTIDE SEQUENCE [LARGE SCALE GENOMIC DNA]</scope>
</reference>
<dbReference type="Gene3D" id="3.30.450.40">
    <property type="match status" value="1"/>
</dbReference>
<evidence type="ECO:0000313" key="7">
    <source>
        <dbReference type="Proteomes" id="UP000030661"/>
    </source>
</evidence>
<dbReference type="GO" id="GO:0045892">
    <property type="term" value="P:negative regulation of DNA-templated transcription"/>
    <property type="evidence" value="ECO:0007669"/>
    <property type="project" value="TreeGrafter"/>
</dbReference>
<dbReference type="InterPro" id="IPR005471">
    <property type="entry name" value="Tscrpt_reg_IclR_N"/>
</dbReference>
<name>A0A081C9H4_VECG1</name>
<dbReference type="InterPro" id="IPR014757">
    <property type="entry name" value="Tscrpt_reg_IclR_C"/>
</dbReference>
<evidence type="ECO:0000256" key="3">
    <source>
        <dbReference type="ARBA" id="ARBA00023163"/>
    </source>
</evidence>
<dbReference type="HOGENOM" id="CLU_062618_4_1_0"/>
<dbReference type="STRING" id="1499967.U27_01128"/>
<keyword evidence="3" id="KW-0804">Transcription</keyword>
<dbReference type="PANTHER" id="PTHR30136">
    <property type="entry name" value="HELIX-TURN-HELIX TRANSCRIPTIONAL REGULATOR, ICLR FAMILY"/>
    <property type="match status" value="1"/>
</dbReference>
<dbReference type="GO" id="GO:0003677">
    <property type="term" value="F:DNA binding"/>
    <property type="evidence" value="ECO:0007669"/>
    <property type="project" value="UniProtKB-KW"/>
</dbReference>
<dbReference type="SMART" id="SM00346">
    <property type="entry name" value="HTH_ICLR"/>
    <property type="match status" value="1"/>
</dbReference>
<dbReference type="AlphaFoldDB" id="A0A081C9H4"/>
<dbReference type="InterPro" id="IPR036390">
    <property type="entry name" value="WH_DNA-bd_sf"/>
</dbReference>
<dbReference type="PROSITE" id="PS51077">
    <property type="entry name" value="HTH_ICLR"/>
    <property type="match status" value="1"/>
</dbReference>
<evidence type="ECO:0000256" key="2">
    <source>
        <dbReference type="ARBA" id="ARBA00023125"/>
    </source>
</evidence>
<dbReference type="eggNOG" id="COG1414">
    <property type="taxonomic scope" value="Bacteria"/>
</dbReference>
<proteinExistence type="predicted"/>
<dbReference type="Gene3D" id="1.10.10.10">
    <property type="entry name" value="Winged helix-like DNA-binding domain superfamily/Winged helix DNA-binding domain"/>
    <property type="match status" value="1"/>
</dbReference>
<keyword evidence="2" id="KW-0238">DNA-binding</keyword>
<evidence type="ECO:0000259" key="4">
    <source>
        <dbReference type="PROSITE" id="PS51077"/>
    </source>
</evidence>
<dbReference type="GO" id="GO:0003700">
    <property type="term" value="F:DNA-binding transcription factor activity"/>
    <property type="evidence" value="ECO:0007669"/>
    <property type="project" value="TreeGrafter"/>
</dbReference>
<evidence type="ECO:0000259" key="5">
    <source>
        <dbReference type="PROSITE" id="PS51078"/>
    </source>
</evidence>
<protein>
    <submittedName>
        <fullName evidence="6">Putative transcriptional regulator</fullName>
    </submittedName>
</protein>
<accession>A0A081C9H4</accession>
<dbReference type="PROSITE" id="PS51078">
    <property type="entry name" value="ICLR_ED"/>
    <property type="match status" value="1"/>
</dbReference>
<feature type="domain" description="HTH iclR-type" evidence="4">
    <location>
        <begin position="13"/>
        <end position="74"/>
    </location>
</feature>
<gene>
    <name evidence="6" type="ORF">U27_01128</name>
</gene>
<organism evidence="6">
    <name type="scientific">Vecturithrix granuli</name>
    <dbReference type="NCBI Taxonomy" id="1499967"/>
    <lineage>
        <taxon>Bacteria</taxon>
        <taxon>Candidatus Moduliflexota</taxon>
        <taxon>Candidatus Vecturitrichia</taxon>
        <taxon>Candidatus Vecturitrichales</taxon>
        <taxon>Candidatus Vecturitrichaceae</taxon>
        <taxon>Candidatus Vecturithrix</taxon>
    </lineage>
</organism>
<dbReference type="InterPro" id="IPR036388">
    <property type="entry name" value="WH-like_DNA-bd_sf"/>
</dbReference>
<dbReference type="InterPro" id="IPR050707">
    <property type="entry name" value="HTH_MetabolicPath_Reg"/>
</dbReference>
<dbReference type="EMBL" id="DF820477">
    <property type="protein sequence ID" value="GAK61229.1"/>
    <property type="molecule type" value="Genomic_DNA"/>
</dbReference>
<feature type="domain" description="IclR-ED" evidence="5">
    <location>
        <begin position="75"/>
        <end position="257"/>
    </location>
</feature>
<evidence type="ECO:0000256" key="1">
    <source>
        <dbReference type="ARBA" id="ARBA00023015"/>
    </source>
</evidence>
<keyword evidence="1" id="KW-0805">Transcription regulation</keyword>
<keyword evidence="7" id="KW-1185">Reference proteome</keyword>
<dbReference type="Proteomes" id="UP000030661">
    <property type="component" value="Unassembled WGS sequence"/>
</dbReference>
<dbReference type="Pfam" id="PF09339">
    <property type="entry name" value="HTH_IclR"/>
    <property type="match status" value="1"/>
</dbReference>
<sequence>MIKKPPKESEKQIESVDKALSILECFSNNTAKLSLKQLSEKTGLYKSRILRLCGTLMAHGFLIRSDEAMYSLGPKLMMLGKVYERTNSLVSLARPVLHELAMLTGESTKLFVIEGTKRLCLIREEGFHPLRYAVNEGETFELHAGASGKVLLAFSSEEFCHKILTKTLEKITPTTIIDRTRLEQEFELIRQRGYASSIGEVVPEVAGIAAPVFDHADHLVGALTIAGPIQRFAGERFQEMCTHLLEFARKLSMLLGHL</sequence>
<evidence type="ECO:0000313" key="6">
    <source>
        <dbReference type="EMBL" id="GAK61229.1"/>
    </source>
</evidence>
<dbReference type="PANTHER" id="PTHR30136:SF35">
    <property type="entry name" value="HTH-TYPE TRANSCRIPTIONAL REGULATOR RV1719"/>
    <property type="match status" value="1"/>
</dbReference>
<dbReference type="InterPro" id="IPR029016">
    <property type="entry name" value="GAF-like_dom_sf"/>
</dbReference>
<dbReference type="Pfam" id="PF01614">
    <property type="entry name" value="IclR_C"/>
    <property type="match status" value="1"/>
</dbReference>
<dbReference type="SUPFAM" id="SSF46785">
    <property type="entry name" value="Winged helix' DNA-binding domain"/>
    <property type="match status" value="1"/>
</dbReference>